<dbReference type="EMBL" id="JH712300">
    <property type="protein sequence ID" value="EFO15058.1"/>
    <property type="molecule type" value="Genomic_DNA"/>
</dbReference>
<dbReference type="AlphaFoldDB" id="A0A1S0TJG6"/>
<keyword evidence="1" id="KW-0812">Transmembrane</keyword>
<dbReference type="InParanoid" id="A0A1S0TJG6"/>
<evidence type="ECO:0000256" key="1">
    <source>
        <dbReference type="SAM" id="Phobius"/>
    </source>
</evidence>
<feature type="transmembrane region" description="Helical" evidence="1">
    <location>
        <begin position="25"/>
        <end position="42"/>
    </location>
</feature>
<keyword evidence="1" id="KW-0472">Membrane</keyword>
<dbReference type="KEGG" id="loa:LOAG_13458"/>
<organism evidence="2">
    <name type="scientific">Loa loa</name>
    <name type="common">Eye worm</name>
    <name type="synonym">Filaria loa</name>
    <dbReference type="NCBI Taxonomy" id="7209"/>
    <lineage>
        <taxon>Eukaryota</taxon>
        <taxon>Metazoa</taxon>
        <taxon>Ecdysozoa</taxon>
        <taxon>Nematoda</taxon>
        <taxon>Chromadorea</taxon>
        <taxon>Rhabditida</taxon>
        <taxon>Spirurina</taxon>
        <taxon>Spiruromorpha</taxon>
        <taxon>Filarioidea</taxon>
        <taxon>Onchocercidae</taxon>
        <taxon>Loa</taxon>
    </lineage>
</organism>
<keyword evidence="1" id="KW-1133">Transmembrane helix</keyword>
<sequence>ILSIQIFHSYLLNSPNSSEKKSQKFIFLLFFFSSKLIFIFEIRKILQCKKYKHKHLLFNSCINMHDTQAHTHTHTHTQTYSCSYAHRHLFIHSFHSFIVSFPIEKKVNSG</sequence>
<evidence type="ECO:0000313" key="2">
    <source>
        <dbReference type="EMBL" id="EFO15058.1"/>
    </source>
</evidence>
<dbReference type="GeneID" id="9950927"/>
<feature type="non-terminal residue" evidence="2">
    <location>
        <position position="1"/>
    </location>
</feature>
<dbReference type="CTD" id="9950927"/>
<protein>
    <submittedName>
        <fullName evidence="2">Uncharacterized protein</fullName>
    </submittedName>
</protein>
<feature type="non-terminal residue" evidence="2">
    <location>
        <position position="110"/>
    </location>
</feature>
<reference evidence="2" key="1">
    <citation type="submission" date="2012-04" db="EMBL/GenBank/DDBJ databases">
        <title>The Genome Sequence of Loa loa.</title>
        <authorList>
            <consortium name="The Broad Institute Genome Sequencing Platform"/>
            <consortium name="Broad Institute Genome Sequencing Center for Infectious Disease"/>
            <person name="Nutman T.B."/>
            <person name="Fink D.L."/>
            <person name="Russ C."/>
            <person name="Young S."/>
            <person name="Zeng Q."/>
            <person name="Gargeya S."/>
            <person name="Alvarado L."/>
            <person name="Berlin A."/>
            <person name="Chapman S.B."/>
            <person name="Chen Z."/>
            <person name="Freedman E."/>
            <person name="Gellesch M."/>
            <person name="Goldberg J."/>
            <person name="Griggs A."/>
            <person name="Gujja S."/>
            <person name="Heilman E.R."/>
            <person name="Heiman D."/>
            <person name="Howarth C."/>
            <person name="Mehta T."/>
            <person name="Neiman D."/>
            <person name="Pearson M."/>
            <person name="Roberts A."/>
            <person name="Saif S."/>
            <person name="Shea T."/>
            <person name="Shenoy N."/>
            <person name="Sisk P."/>
            <person name="Stolte C."/>
            <person name="Sykes S."/>
            <person name="White J."/>
            <person name="Yandava C."/>
            <person name="Haas B."/>
            <person name="Henn M.R."/>
            <person name="Nusbaum C."/>
            <person name="Birren B."/>
        </authorList>
    </citation>
    <scope>NUCLEOTIDE SEQUENCE [LARGE SCALE GENOMIC DNA]</scope>
</reference>
<accession>A0A1S0TJG6</accession>
<proteinExistence type="predicted"/>
<gene>
    <name evidence="2" type="ORF">LOAG_13458</name>
</gene>
<dbReference type="RefSeq" id="XP_003149011.1">
    <property type="nucleotide sequence ID" value="XM_003148963.1"/>
</dbReference>
<name>A0A1S0TJG6_LOALO</name>